<dbReference type="HOGENOM" id="CLU_009583_0_4_9"/>
<dbReference type="AlphaFoldDB" id="L0KDX0"/>
<feature type="domain" description="Glycosyl transferase family 1" evidence="1">
    <location>
        <begin position="177"/>
        <end position="344"/>
    </location>
</feature>
<protein>
    <submittedName>
        <fullName evidence="3">Glycosyltransferase</fullName>
    </submittedName>
</protein>
<keyword evidence="4" id="KW-1185">Reference proteome</keyword>
<dbReference type="STRING" id="748449.Halha_2399"/>
<dbReference type="OrthoDB" id="3199616at2"/>
<feature type="domain" description="Glycosyltransferase subfamily 4-like N-terminal" evidence="2">
    <location>
        <begin position="15"/>
        <end position="165"/>
    </location>
</feature>
<evidence type="ECO:0000259" key="2">
    <source>
        <dbReference type="Pfam" id="PF13439"/>
    </source>
</evidence>
<dbReference type="KEGG" id="hhl:Halha_2399"/>
<evidence type="ECO:0000259" key="1">
    <source>
        <dbReference type="Pfam" id="PF00534"/>
    </source>
</evidence>
<dbReference type="Pfam" id="PF13439">
    <property type="entry name" value="Glyco_transf_4"/>
    <property type="match status" value="1"/>
</dbReference>
<dbReference type="EMBL" id="CP003359">
    <property type="protein sequence ID" value="AGB42273.1"/>
    <property type="molecule type" value="Genomic_DNA"/>
</dbReference>
<dbReference type="Pfam" id="PF00534">
    <property type="entry name" value="Glycos_transf_1"/>
    <property type="match status" value="1"/>
</dbReference>
<dbReference type="PANTHER" id="PTHR12526">
    <property type="entry name" value="GLYCOSYLTRANSFERASE"/>
    <property type="match status" value="1"/>
</dbReference>
<dbReference type="CDD" id="cd03801">
    <property type="entry name" value="GT4_PimA-like"/>
    <property type="match status" value="1"/>
</dbReference>
<dbReference type="Gene3D" id="3.40.50.2000">
    <property type="entry name" value="Glycogen Phosphorylase B"/>
    <property type="match status" value="2"/>
</dbReference>
<name>L0KDX0_HALHC</name>
<proteinExistence type="predicted"/>
<reference evidence="4" key="1">
    <citation type="submission" date="2012-02" db="EMBL/GenBank/DDBJ databases">
        <title>The complete genome of Halobacteroides halobius DSM 5150.</title>
        <authorList>
            <person name="Lucas S."/>
            <person name="Copeland A."/>
            <person name="Lapidus A."/>
            <person name="Glavina del Rio T."/>
            <person name="Dalin E."/>
            <person name="Tice H."/>
            <person name="Bruce D."/>
            <person name="Goodwin L."/>
            <person name="Pitluck S."/>
            <person name="Peters L."/>
            <person name="Mikhailova N."/>
            <person name="Gu W."/>
            <person name="Kyrpides N."/>
            <person name="Mavromatis K."/>
            <person name="Ivanova N."/>
            <person name="Brettin T."/>
            <person name="Detter J.C."/>
            <person name="Han C."/>
            <person name="Larimer F."/>
            <person name="Land M."/>
            <person name="Hauser L."/>
            <person name="Markowitz V."/>
            <person name="Cheng J.-F."/>
            <person name="Hugenholtz P."/>
            <person name="Woyke T."/>
            <person name="Wu D."/>
            <person name="Tindall B."/>
            <person name="Pomrenke H."/>
            <person name="Brambilla E."/>
            <person name="Klenk H.-P."/>
            <person name="Eisen J.A."/>
        </authorList>
    </citation>
    <scope>NUCLEOTIDE SEQUENCE [LARGE SCALE GENOMIC DNA]</scope>
    <source>
        <strain evidence="4">ATCC 35273 / DSM 5150 / MD-1</strain>
    </source>
</reference>
<dbReference type="RefSeq" id="WP_015327987.1">
    <property type="nucleotide sequence ID" value="NC_019978.1"/>
</dbReference>
<dbReference type="Proteomes" id="UP000010880">
    <property type="component" value="Chromosome"/>
</dbReference>
<dbReference type="GO" id="GO:0016757">
    <property type="term" value="F:glycosyltransferase activity"/>
    <property type="evidence" value="ECO:0007669"/>
    <property type="project" value="InterPro"/>
</dbReference>
<keyword evidence="3" id="KW-0808">Transferase</keyword>
<dbReference type="InterPro" id="IPR028098">
    <property type="entry name" value="Glyco_trans_4-like_N"/>
</dbReference>
<gene>
    <name evidence="3" type="ordered locus">Halha_2399</name>
</gene>
<evidence type="ECO:0000313" key="3">
    <source>
        <dbReference type="EMBL" id="AGB42273.1"/>
    </source>
</evidence>
<dbReference type="eggNOG" id="COG0438">
    <property type="taxonomic scope" value="Bacteria"/>
</dbReference>
<accession>L0KDX0</accession>
<dbReference type="SUPFAM" id="SSF53756">
    <property type="entry name" value="UDP-Glycosyltransferase/glycogen phosphorylase"/>
    <property type="match status" value="1"/>
</dbReference>
<dbReference type="InterPro" id="IPR001296">
    <property type="entry name" value="Glyco_trans_1"/>
</dbReference>
<evidence type="ECO:0000313" key="4">
    <source>
        <dbReference type="Proteomes" id="UP000010880"/>
    </source>
</evidence>
<dbReference type="PANTHER" id="PTHR12526:SF630">
    <property type="entry name" value="GLYCOSYLTRANSFERASE"/>
    <property type="match status" value="1"/>
</dbReference>
<sequence>MNKLNILHIHSAKHFGGGEVHLYQLAKGLSARGHNLVLAIREPMVDKFSGLDVKIEELPLRNVLDLSSISQLVKIIKENKIDIIHVHRGKGYWLGVISVKLARRGKVVATRHILRSLGKGYVYSRLYENISRFIAVSNEVKNILVQENKIADDKIAVIYNGVNIENFNTKKVDNQGLKQEFGLKNNELVVGTVGRLGALKNQELLVKMAAKLKNKADVKYLIVGEDNSSNQSYKHRLEDLIKEFKLEDKVVLTGFRRDIPELMSLFDILVVPSQEESFGIVAIEAMAMKKPVVASDVGGLKEIIQDNKTGFLVPLVEKEFIGRLLKLINNSNLRKKMGQTGYERVLNKFTIEAMIDQTEELYFSCVLWA</sequence>
<dbReference type="PATRIC" id="fig|748449.3.peg.2320"/>
<organism evidence="3 4">
    <name type="scientific">Halobacteroides halobius (strain ATCC 35273 / DSM 5150 / MD-1)</name>
    <dbReference type="NCBI Taxonomy" id="748449"/>
    <lineage>
        <taxon>Bacteria</taxon>
        <taxon>Bacillati</taxon>
        <taxon>Bacillota</taxon>
        <taxon>Clostridia</taxon>
        <taxon>Halanaerobiales</taxon>
        <taxon>Halobacteroidaceae</taxon>
        <taxon>Halobacteroides</taxon>
    </lineage>
</organism>